<dbReference type="GO" id="GO:0006094">
    <property type="term" value="P:gluconeogenesis"/>
    <property type="evidence" value="ECO:0007669"/>
    <property type="project" value="InterPro"/>
</dbReference>
<keyword evidence="4" id="KW-0119">Carbohydrate metabolism</keyword>
<dbReference type="AlphaFoldDB" id="A0A6J7IL78"/>
<evidence type="ECO:0000256" key="4">
    <source>
        <dbReference type="ARBA" id="ARBA00023277"/>
    </source>
</evidence>
<dbReference type="GO" id="GO:0030388">
    <property type="term" value="P:fructose 1,6-bisphosphate metabolic process"/>
    <property type="evidence" value="ECO:0007669"/>
    <property type="project" value="TreeGrafter"/>
</dbReference>
<dbReference type="GO" id="GO:0046872">
    <property type="term" value="F:metal ion binding"/>
    <property type="evidence" value="ECO:0007669"/>
    <property type="project" value="UniProtKB-KW"/>
</dbReference>
<dbReference type="PANTHER" id="PTHR30447:SF0">
    <property type="entry name" value="FRUCTOSE-1,6-BISPHOSPHATASE 1 CLASS 2-RELATED"/>
    <property type="match status" value="1"/>
</dbReference>
<sequence>MPTSLPSRNLALELVRVTETAAIAASKWSGRGDKEGADQVAVDAMRRMISTVAMNGVVVIGEGEKDNAPMLFNGEQVGDGTGPLCDVAVDPIDGTTLAAKGMNNAISVIAVAERGAMFDPSAVFYMEKIVVGPEAADVVDITAPVAENLKRVAKAKRMDVSALTVVVLDRPRHDQLVKDIRDAGARIKFITDGDVAGAVMAARPNTGIDMLMGIGGTPEGIIAACAMKCLGGTIQGRLRPKDGAEKERAQAANLDLSKVFTTNDLVTGDDVFFAATGITDGELLNGVRFHGTHITSQSIVMRSRSNTIRMISSEHPLESKILNF</sequence>
<evidence type="ECO:0000256" key="3">
    <source>
        <dbReference type="ARBA" id="ARBA00023211"/>
    </source>
</evidence>
<dbReference type="GO" id="GO:0005829">
    <property type="term" value="C:cytosol"/>
    <property type="evidence" value="ECO:0007669"/>
    <property type="project" value="TreeGrafter"/>
</dbReference>
<proteinExistence type="predicted"/>
<dbReference type="InterPro" id="IPR004464">
    <property type="entry name" value="FBPase_class-2/SBPase"/>
</dbReference>
<dbReference type="PANTHER" id="PTHR30447">
    <property type="entry name" value="FRUCTOSE-1,6-BISPHOSPHATASE CLASS 2"/>
    <property type="match status" value="1"/>
</dbReference>
<evidence type="ECO:0000256" key="2">
    <source>
        <dbReference type="ARBA" id="ARBA00022801"/>
    </source>
</evidence>
<dbReference type="Pfam" id="PF03320">
    <property type="entry name" value="FBPase_glpX"/>
    <property type="match status" value="1"/>
</dbReference>
<dbReference type="GO" id="GO:0042132">
    <property type="term" value="F:fructose 1,6-bisphosphate 1-phosphatase activity"/>
    <property type="evidence" value="ECO:0007669"/>
    <property type="project" value="InterPro"/>
</dbReference>
<dbReference type="FunFam" id="3.40.190.90:FF:000001">
    <property type="entry name" value="Fructose-1,6-bisphosphatase"/>
    <property type="match status" value="1"/>
</dbReference>
<gene>
    <name evidence="5" type="ORF">UFOPK3774_00115</name>
</gene>
<dbReference type="NCBIfam" id="TIGR00330">
    <property type="entry name" value="glpX"/>
    <property type="match status" value="1"/>
</dbReference>
<dbReference type="Gene3D" id="3.30.540.10">
    <property type="entry name" value="Fructose-1,6-Bisphosphatase, subunit A, domain 1"/>
    <property type="match status" value="1"/>
</dbReference>
<accession>A0A6J7IL78</accession>
<organism evidence="5">
    <name type="scientific">freshwater metagenome</name>
    <dbReference type="NCBI Taxonomy" id="449393"/>
    <lineage>
        <taxon>unclassified sequences</taxon>
        <taxon>metagenomes</taxon>
        <taxon>ecological metagenomes</taxon>
    </lineage>
</organism>
<dbReference type="PIRSF" id="PIRSF004532">
    <property type="entry name" value="GlpX"/>
    <property type="match status" value="1"/>
</dbReference>
<keyword evidence="2" id="KW-0378">Hydrolase</keyword>
<dbReference type="GO" id="GO:0006071">
    <property type="term" value="P:glycerol metabolic process"/>
    <property type="evidence" value="ECO:0007669"/>
    <property type="project" value="InterPro"/>
</dbReference>
<name>A0A6J7IL78_9ZZZZ</name>
<evidence type="ECO:0000313" key="5">
    <source>
        <dbReference type="EMBL" id="CAB4931988.1"/>
    </source>
</evidence>
<evidence type="ECO:0000256" key="1">
    <source>
        <dbReference type="ARBA" id="ARBA00022723"/>
    </source>
</evidence>
<dbReference type="SUPFAM" id="SSF56655">
    <property type="entry name" value="Carbohydrate phosphatase"/>
    <property type="match status" value="1"/>
</dbReference>
<dbReference type="Gene3D" id="3.40.190.90">
    <property type="match status" value="1"/>
</dbReference>
<keyword evidence="1" id="KW-0479">Metal-binding</keyword>
<dbReference type="CDD" id="cd01516">
    <property type="entry name" value="FBPase_glpX"/>
    <property type="match status" value="1"/>
</dbReference>
<dbReference type="EMBL" id="CAFBNG010000011">
    <property type="protein sequence ID" value="CAB4931988.1"/>
    <property type="molecule type" value="Genomic_DNA"/>
</dbReference>
<protein>
    <submittedName>
        <fullName evidence="5">Unannotated protein</fullName>
    </submittedName>
</protein>
<reference evidence="5" key="1">
    <citation type="submission" date="2020-05" db="EMBL/GenBank/DDBJ databases">
        <authorList>
            <person name="Chiriac C."/>
            <person name="Salcher M."/>
            <person name="Ghai R."/>
            <person name="Kavagutti S V."/>
        </authorList>
    </citation>
    <scope>NUCLEOTIDE SEQUENCE</scope>
</reference>
<keyword evidence="3" id="KW-0464">Manganese</keyword>